<feature type="domain" description="FAD-binding PCMH-type" evidence="6">
    <location>
        <begin position="56"/>
        <end position="225"/>
    </location>
</feature>
<dbReference type="EMBL" id="CAHR02000009">
    <property type="protein sequence ID" value="CCG85154.1"/>
    <property type="molecule type" value="Genomic_DNA"/>
</dbReference>
<dbReference type="Gene3D" id="3.30.465.10">
    <property type="match status" value="1"/>
</dbReference>
<accession>R4XHK2</accession>
<evidence type="ECO:0000313" key="8">
    <source>
        <dbReference type="Proteomes" id="UP000013776"/>
    </source>
</evidence>
<dbReference type="Pfam" id="PF08031">
    <property type="entry name" value="BBE"/>
    <property type="match status" value="1"/>
</dbReference>
<dbReference type="GO" id="GO:0071949">
    <property type="term" value="F:FAD binding"/>
    <property type="evidence" value="ECO:0007669"/>
    <property type="project" value="InterPro"/>
</dbReference>
<evidence type="ECO:0000259" key="6">
    <source>
        <dbReference type="PROSITE" id="PS51387"/>
    </source>
</evidence>
<name>R4XHK2_TAPDE</name>
<comment type="caution">
    <text evidence="7">The sequence shown here is derived from an EMBL/GenBank/DDBJ whole genome shotgun (WGS) entry which is preliminary data.</text>
</comment>
<dbReference type="InterPro" id="IPR016166">
    <property type="entry name" value="FAD-bd_PCMH"/>
</dbReference>
<dbReference type="eggNOG" id="ENOG502RZAG">
    <property type="taxonomic scope" value="Eukaryota"/>
</dbReference>
<keyword evidence="3" id="KW-0274">FAD</keyword>
<dbReference type="PANTHER" id="PTHR42973:SF13">
    <property type="entry name" value="FAD-BINDING PCMH-TYPE DOMAIN-CONTAINING PROTEIN"/>
    <property type="match status" value="1"/>
</dbReference>
<keyword evidence="8" id="KW-1185">Reference proteome</keyword>
<feature type="signal peptide" evidence="5">
    <location>
        <begin position="1"/>
        <end position="17"/>
    </location>
</feature>
<dbReference type="PANTHER" id="PTHR42973">
    <property type="entry name" value="BINDING OXIDOREDUCTASE, PUTATIVE (AFU_ORTHOLOGUE AFUA_1G17690)-RELATED"/>
    <property type="match status" value="1"/>
</dbReference>
<sequence>MRYSIALVLVQLHSVFAAATPSACQQISSQILGDVYYRDTVSANYYSDISHYMTSSSQNPACVVEVASAEDVSTVMKIVGATKTPFSVKCGGHASNPGFSSTPGVFISMVRLKSISLASDKSSVTFGTGNIWSDLYSALDGTDVNVVGGRVTGPGTAGFTLGGGYSWLTDQYGLTCDTVINYQLVLPNGTITTVDSSTPDLNFALKGGLNRFGIVTEMTLKAVPQVGNVYGGISLYSADQIPSLLNATEVFQRTNTDPKAQVIVTLNGGPVGQSAILLTYYDGPSKPAAFAPFDKPFSYLSTAKPQSFLSFSKVTPSQLSGGNRGAFHTLMTTDLTLPFMEAVYNETKHYSGLARKHGASLLSYDIEPFGKYGQYAVDSAFPHASSPLPLNLYFAWSSLDAGEDAFWRAQMQTSIDTLTQVAMDEGIYAADPAYPNYALSTYSGAQLYGETNAARLRDIKAAVDPDGVMDLAGGFTF</sequence>
<dbReference type="OrthoDB" id="2151789at2759"/>
<gene>
    <name evidence="7" type="ORF">TAPDE_000315</name>
</gene>
<evidence type="ECO:0000256" key="3">
    <source>
        <dbReference type="ARBA" id="ARBA00022827"/>
    </source>
</evidence>
<proteinExistence type="inferred from homology"/>
<evidence type="ECO:0000256" key="2">
    <source>
        <dbReference type="ARBA" id="ARBA00022630"/>
    </source>
</evidence>
<protein>
    <recommendedName>
        <fullName evidence="6">FAD-binding PCMH-type domain-containing protein</fullName>
    </recommendedName>
</protein>
<evidence type="ECO:0000256" key="5">
    <source>
        <dbReference type="SAM" id="SignalP"/>
    </source>
</evidence>
<feature type="chain" id="PRO_5004373371" description="FAD-binding PCMH-type domain-containing protein" evidence="5">
    <location>
        <begin position="18"/>
        <end position="477"/>
    </location>
</feature>
<keyword evidence="2" id="KW-0285">Flavoprotein</keyword>
<dbReference type="GO" id="GO:0016491">
    <property type="term" value="F:oxidoreductase activity"/>
    <property type="evidence" value="ECO:0007669"/>
    <property type="project" value="UniProtKB-KW"/>
</dbReference>
<dbReference type="Gene3D" id="3.40.462.20">
    <property type="match status" value="1"/>
</dbReference>
<dbReference type="Pfam" id="PF01565">
    <property type="entry name" value="FAD_binding_4"/>
    <property type="match status" value="1"/>
</dbReference>
<evidence type="ECO:0000256" key="1">
    <source>
        <dbReference type="ARBA" id="ARBA00005466"/>
    </source>
</evidence>
<evidence type="ECO:0000313" key="7">
    <source>
        <dbReference type="EMBL" id="CCG85154.1"/>
    </source>
</evidence>
<dbReference type="PROSITE" id="PS51387">
    <property type="entry name" value="FAD_PCMH"/>
    <property type="match status" value="1"/>
</dbReference>
<keyword evidence="5" id="KW-0732">Signal</keyword>
<keyword evidence="4" id="KW-0560">Oxidoreductase</keyword>
<dbReference type="InterPro" id="IPR006094">
    <property type="entry name" value="Oxid_FAD_bind_N"/>
</dbReference>
<evidence type="ECO:0000256" key="4">
    <source>
        <dbReference type="ARBA" id="ARBA00023002"/>
    </source>
</evidence>
<organism evidence="7 8">
    <name type="scientific">Taphrina deformans (strain PYCC 5710 / ATCC 11124 / CBS 356.35 / IMI 108563 / JCM 9778 / NBRC 8474)</name>
    <name type="common">Peach leaf curl fungus</name>
    <name type="synonym">Lalaria deformans</name>
    <dbReference type="NCBI Taxonomy" id="1097556"/>
    <lineage>
        <taxon>Eukaryota</taxon>
        <taxon>Fungi</taxon>
        <taxon>Dikarya</taxon>
        <taxon>Ascomycota</taxon>
        <taxon>Taphrinomycotina</taxon>
        <taxon>Taphrinomycetes</taxon>
        <taxon>Taphrinales</taxon>
        <taxon>Taphrinaceae</taxon>
        <taxon>Taphrina</taxon>
    </lineage>
</organism>
<dbReference type="Proteomes" id="UP000013776">
    <property type="component" value="Unassembled WGS sequence"/>
</dbReference>
<dbReference type="SUPFAM" id="SSF56176">
    <property type="entry name" value="FAD-binding/transporter-associated domain-like"/>
    <property type="match status" value="1"/>
</dbReference>
<dbReference type="InterPro" id="IPR050416">
    <property type="entry name" value="FAD-linked_Oxidoreductase"/>
</dbReference>
<dbReference type="InterPro" id="IPR012951">
    <property type="entry name" value="BBE"/>
</dbReference>
<dbReference type="InterPro" id="IPR016169">
    <property type="entry name" value="FAD-bd_PCMH_sub2"/>
</dbReference>
<comment type="similarity">
    <text evidence="1">Belongs to the oxygen-dependent FAD-linked oxidoreductase family.</text>
</comment>
<reference evidence="7 8" key="1">
    <citation type="journal article" date="2013" name="MBio">
        <title>Genome sequencing of the plant pathogen Taphrina deformans, the causal agent of peach leaf curl.</title>
        <authorList>
            <person name="Cisse O.H."/>
            <person name="Almeida J.M.G.C.F."/>
            <person name="Fonseca A."/>
            <person name="Kumar A.A."/>
            <person name="Salojaervi J."/>
            <person name="Overmyer K."/>
            <person name="Hauser P.M."/>
            <person name="Pagni M."/>
        </authorList>
    </citation>
    <scope>NUCLEOTIDE SEQUENCE [LARGE SCALE GENOMIC DNA]</scope>
    <source>
        <strain evidence="8">PYCC 5710 / ATCC 11124 / CBS 356.35 / IMI 108563 / JCM 9778 / NBRC 8474</strain>
    </source>
</reference>
<dbReference type="STRING" id="1097556.R4XHK2"/>
<dbReference type="InterPro" id="IPR036318">
    <property type="entry name" value="FAD-bd_PCMH-like_sf"/>
</dbReference>
<dbReference type="AlphaFoldDB" id="R4XHK2"/>
<dbReference type="VEuPathDB" id="FungiDB:TAPDE_000315"/>